<protein>
    <submittedName>
        <fullName evidence="2">Uncharacterized protein</fullName>
    </submittedName>
</protein>
<feature type="compositionally biased region" description="Gly residues" evidence="1">
    <location>
        <begin position="45"/>
        <end position="56"/>
    </location>
</feature>
<feature type="compositionally biased region" description="Basic residues" evidence="1">
    <location>
        <begin position="59"/>
        <end position="71"/>
    </location>
</feature>
<reference evidence="2 3" key="1">
    <citation type="journal article" date="2023" name="Commun. Biol.">
        <title>Reorganization of the ancestral sex-determining regions during the evolution of trioecy in Pleodorina starrii.</title>
        <authorList>
            <person name="Takahashi K."/>
            <person name="Suzuki S."/>
            <person name="Kawai-Toyooka H."/>
            <person name="Yamamoto K."/>
            <person name="Hamaji T."/>
            <person name="Ootsuki R."/>
            <person name="Yamaguchi H."/>
            <person name="Kawachi M."/>
            <person name="Higashiyama T."/>
            <person name="Nozaki H."/>
        </authorList>
    </citation>
    <scope>NUCLEOTIDE SEQUENCE [LARGE SCALE GENOMIC DNA]</scope>
    <source>
        <strain evidence="2 3">NIES-4479</strain>
    </source>
</reference>
<sequence length="250" mass="26639">MALSSGHSTRVPEDESAVISGHQRIKHIPADSLRGTPQPRQPGGSDAGGGGGGGGLLRRLCRALPRPRLRWRSREQQQQQMLEGLPGGYGRRRRREAARQAAEVEAVVLGAPARGWPREDVPGLYSALTWLVTRMAAGAVAAAALSPIGPMAAAVAKVTSGFAGGRLGYRFGRRLDRVEVAHVQQYLQDLRDGATAGMAPEACVEYASMCDAGPFSPEDDICRWRPLWAGRGGSDALRRHPTTATTATTT</sequence>
<name>A0A9W6BZZ1_9CHLO</name>
<accession>A0A9W6BZZ1</accession>
<dbReference type="EMBL" id="BRXU01000040">
    <property type="protein sequence ID" value="GLC60965.1"/>
    <property type="molecule type" value="Genomic_DNA"/>
</dbReference>
<evidence type="ECO:0000313" key="3">
    <source>
        <dbReference type="Proteomes" id="UP001165080"/>
    </source>
</evidence>
<dbReference type="Proteomes" id="UP001165080">
    <property type="component" value="Unassembled WGS sequence"/>
</dbReference>
<proteinExistence type="predicted"/>
<evidence type="ECO:0000256" key="1">
    <source>
        <dbReference type="SAM" id="MobiDB-lite"/>
    </source>
</evidence>
<organism evidence="2 3">
    <name type="scientific">Pleodorina starrii</name>
    <dbReference type="NCBI Taxonomy" id="330485"/>
    <lineage>
        <taxon>Eukaryota</taxon>
        <taxon>Viridiplantae</taxon>
        <taxon>Chlorophyta</taxon>
        <taxon>core chlorophytes</taxon>
        <taxon>Chlorophyceae</taxon>
        <taxon>CS clade</taxon>
        <taxon>Chlamydomonadales</taxon>
        <taxon>Volvocaceae</taxon>
        <taxon>Pleodorina</taxon>
    </lineage>
</organism>
<feature type="region of interest" description="Disordered" evidence="1">
    <location>
        <begin position="1"/>
        <end position="93"/>
    </location>
</feature>
<evidence type="ECO:0000313" key="2">
    <source>
        <dbReference type="EMBL" id="GLC60965.1"/>
    </source>
</evidence>
<keyword evidence="3" id="KW-1185">Reference proteome</keyword>
<gene>
    <name evidence="2" type="primary">PLESTBF000849</name>
    <name evidence="2" type="ORF">PLESTB_001700700</name>
</gene>
<dbReference type="AlphaFoldDB" id="A0A9W6BZZ1"/>
<comment type="caution">
    <text evidence="2">The sequence shown here is derived from an EMBL/GenBank/DDBJ whole genome shotgun (WGS) entry which is preliminary data.</text>
</comment>